<dbReference type="RefSeq" id="WP_231002354.1">
    <property type="nucleotide sequence ID" value="NZ_JAJNEC010000003.1"/>
</dbReference>
<dbReference type="InterPro" id="IPR012657">
    <property type="entry name" value="23S_rRNA-intervening_sequence"/>
</dbReference>
<evidence type="ECO:0000313" key="1">
    <source>
        <dbReference type="EMBL" id="MCD2421448.1"/>
    </source>
</evidence>
<comment type="caution">
    <text evidence="1">The sequence shown here is derived from an EMBL/GenBank/DDBJ whole genome shotgun (WGS) entry which is preliminary data.</text>
</comment>
<dbReference type="Gene3D" id="1.20.1440.60">
    <property type="entry name" value="23S rRNA-intervening sequence"/>
    <property type="match status" value="1"/>
</dbReference>
<dbReference type="SUPFAM" id="SSF158446">
    <property type="entry name" value="IVS-encoded protein-like"/>
    <property type="match status" value="1"/>
</dbReference>
<dbReference type="InterPro" id="IPR036583">
    <property type="entry name" value="23S_rRNA_IVS_sf"/>
</dbReference>
<sequence>MKNTTQKFDLEDRLVDFACRCLDVCELVPSAKAGQNLECQLSKSGTASALIYRKAQSAESRAGFIHKIKLVLKEIRASRVNLKMIRRKPVIVHKKIGRAFDEATRLMAIVLKSTETIKMNNLRP</sequence>
<evidence type="ECO:0000313" key="2">
    <source>
        <dbReference type="Proteomes" id="UP001199816"/>
    </source>
</evidence>
<reference evidence="1 2" key="1">
    <citation type="submission" date="2021-11" db="EMBL/GenBank/DDBJ databases">
        <title>Genomic of Niabella pedocola.</title>
        <authorList>
            <person name="Wu T."/>
        </authorList>
    </citation>
    <scope>NUCLEOTIDE SEQUENCE [LARGE SCALE GENOMIC DNA]</scope>
    <source>
        <strain evidence="1 2">JCM 31011</strain>
    </source>
</reference>
<proteinExistence type="predicted"/>
<dbReference type="EMBL" id="JAJNEC010000003">
    <property type="protein sequence ID" value="MCD2421448.1"/>
    <property type="molecule type" value="Genomic_DNA"/>
</dbReference>
<dbReference type="Proteomes" id="UP001199816">
    <property type="component" value="Unassembled WGS sequence"/>
</dbReference>
<gene>
    <name evidence="1" type="ORF">LQ567_01655</name>
</gene>
<name>A0ABS8PMH5_9BACT</name>
<dbReference type="NCBIfam" id="TIGR02436">
    <property type="entry name" value="four helix bundle protein"/>
    <property type="match status" value="1"/>
</dbReference>
<protein>
    <submittedName>
        <fullName evidence="1">Four helix bundle protein</fullName>
    </submittedName>
</protein>
<keyword evidence="2" id="KW-1185">Reference proteome</keyword>
<organism evidence="1 2">
    <name type="scientific">Niabella pedocola</name>
    <dbReference type="NCBI Taxonomy" id="1752077"/>
    <lineage>
        <taxon>Bacteria</taxon>
        <taxon>Pseudomonadati</taxon>
        <taxon>Bacteroidota</taxon>
        <taxon>Chitinophagia</taxon>
        <taxon>Chitinophagales</taxon>
        <taxon>Chitinophagaceae</taxon>
        <taxon>Niabella</taxon>
    </lineage>
</organism>
<accession>A0ABS8PMH5</accession>